<dbReference type="Gene3D" id="3.40.50.2000">
    <property type="entry name" value="Glycogen Phosphorylase B"/>
    <property type="match status" value="2"/>
</dbReference>
<reference evidence="9" key="1">
    <citation type="journal article" date="2019" name="Int. J. Syst. Evol. Microbiol.">
        <title>The Global Catalogue of Microorganisms (GCM) 10K type strain sequencing project: providing services to taxonomists for standard genome sequencing and annotation.</title>
        <authorList>
            <consortium name="The Broad Institute Genomics Platform"/>
            <consortium name="The Broad Institute Genome Sequencing Center for Infectious Disease"/>
            <person name="Wu L."/>
            <person name="Ma J."/>
        </authorList>
    </citation>
    <scope>NUCLEOTIDE SEQUENCE [LARGE SCALE GENOMIC DNA]</scope>
    <source>
        <strain evidence="9">CGMCC 4.6997</strain>
    </source>
</reference>
<protein>
    <recommendedName>
        <fullName evidence="1">D-inositol 3-phosphate glycosyltransferase</fullName>
    </recommendedName>
</protein>
<dbReference type="Pfam" id="PF00534">
    <property type="entry name" value="Glycos_transf_1"/>
    <property type="match status" value="1"/>
</dbReference>
<evidence type="ECO:0000256" key="2">
    <source>
        <dbReference type="ARBA" id="ARBA00022676"/>
    </source>
</evidence>
<feature type="domain" description="SGNH hydrolase-type esterase" evidence="7">
    <location>
        <begin position="412"/>
        <end position="588"/>
    </location>
</feature>
<dbReference type="CDD" id="cd01832">
    <property type="entry name" value="SGNH_hydrolase_like_1"/>
    <property type="match status" value="1"/>
</dbReference>
<keyword evidence="9" id="KW-1185">Reference proteome</keyword>
<proteinExistence type="predicted"/>
<dbReference type="Pfam" id="PF13439">
    <property type="entry name" value="Glyco_transf_4"/>
    <property type="match status" value="1"/>
</dbReference>
<keyword evidence="3" id="KW-0808">Transferase</keyword>
<gene>
    <name evidence="8" type="ORF">ACFPJ4_03730</name>
</gene>
<organism evidence="8 9">
    <name type="scientific">Lysinimonas soli</name>
    <dbReference type="NCBI Taxonomy" id="1074233"/>
    <lineage>
        <taxon>Bacteria</taxon>
        <taxon>Bacillati</taxon>
        <taxon>Actinomycetota</taxon>
        <taxon>Actinomycetes</taxon>
        <taxon>Micrococcales</taxon>
        <taxon>Microbacteriaceae</taxon>
        <taxon>Lysinimonas</taxon>
    </lineage>
</organism>
<dbReference type="SUPFAM" id="SSF52266">
    <property type="entry name" value="SGNH hydrolase"/>
    <property type="match status" value="1"/>
</dbReference>
<accession>A0ABW0NNJ7</accession>
<feature type="region of interest" description="Disordered" evidence="4">
    <location>
        <begin position="654"/>
        <end position="675"/>
    </location>
</feature>
<comment type="caution">
    <text evidence="8">The sequence shown here is derived from an EMBL/GenBank/DDBJ whole genome shotgun (WGS) entry which is preliminary data.</text>
</comment>
<dbReference type="RefSeq" id="WP_386738945.1">
    <property type="nucleotide sequence ID" value="NZ_JBHSMG010000001.1"/>
</dbReference>
<evidence type="ECO:0000313" key="9">
    <source>
        <dbReference type="Proteomes" id="UP001596039"/>
    </source>
</evidence>
<dbReference type="PANTHER" id="PTHR45947">
    <property type="entry name" value="SULFOQUINOVOSYL TRANSFERASE SQD2"/>
    <property type="match status" value="1"/>
</dbReference>
<dbReference type="PANTHER" id="PTHR45947:SF3">
    <property type="entry name" value="SULFOQUINOVOSYL TRANSFERASE SQD2"/>
    <property type="match status" value="1"/>
</dbReference>
<feature type="domain" description="Glycosyltransferase subfamily 4-like N-terminal" evidence="6">
    <location>
        <begin position="15"/>
        <end position="184"/>
    </location>
</feature>
<dbReference type="SUPFAM" id="SSF53756">
    <property type="entry name" value="UDP-Glycosyltransferase/glycogen phosphorylase"/>
    <property type="match status" value="1"/>
</dbReference>
<dbReference type="InterPro" id="IPR028098">
    <property type="entry name" value="Glyco_trans_4-like_N"/>
</dbReference>
<name>A0ABW0NNJ7_9MICO</name>
<dbReference type="Proteomes" id="UP001596039">
    <property type="component" value="Unassembled WGS sequence"/>
</dbReference>
<dbReference type="Pfam" id="PF13472">
    <property type="entry name" value="Lipase_GDSL_2"/>
    <property type="match status" value="1"/>
</dbReference>
<feature type="domain" description="Glycosyl transferase family 1" evidence="5">
    <location>
        <begin position="192"/>
        <end position="347"/>
    </location>
</feature>
<dbReference type="Gene3D" id="3.40.50.1110">
    <property type="entry name" value="SGNH hydrolase"/>
    <property type="match status" value="1"/>
</dbReference>
<feature type="compositionally biased region" description="Low complexity" evidence="4">
    <location>
        <begin position="656"/>
        <end position="666"/>
    </location>
</feature>
<dbReference type="InterPro" id="IPR013830">
    <property type="entry name" value="SGNH_hydro"/>
</dbReference>
<dbReference type="InterPro" id="IPR001296">
    <property type="entry name" value="Glyco_trans_1"/>
</dbReference>
<evidence type="ECO:0000313" key="8">
    <source>
        <dbReference type="EMBL" id="MFC5501349.1"/>
    </source>
</evidence>
<evidence type="ECO:0000259" key="6">
    <source>
        <dbReference type="Pfam" id="PF13439"/>
    </source>
</evidence>
<dbReference type="CDD" id="cd03814">
    <property type="entry name" value="GT4-like"/>
    <property type="match status" value="1"/>
</dbReference>
<dbReference type="InterPro" id="IPR036514">
    <property type="entry name" value="SGNH_hydro_sf"/>
</dbReference>
<evidence type="ECO:0000259" key="5">
    <source>
        <dbReference type="Pfam" id="PF00534"/>
    </source>
</evidence>
<dbReference type="InterPro" id="IPR050194">
    <property type="entry name" value="Glycosyltransferase_grp1"/>
</dbReference>
<keyword evidence="2" id="KW-0328">Glycosyltransferase</keyword>
<evidence type="ECO:0000259" key="7">
    <source>
        <dbReference type="Pfam" id="PF13472"/>
    </source>
</evidence>
<evidence type="ECO:0000256" key="1">
    <source>
        <dbReference type="ARBA" id="ARBA00021292"/>
    </source>
</evidence>
<sequence length="675" mass="73061">MRVALIAESSLIHMNGVTHSLLQVLRHLRANGHETLVIAPRAGDDDPGSEQLHGAELSLLRSVPLPSYPEVRLVFARARALSAILREFTPDVVHLASPFVLGWQGLRAAELLGIPTVAIYQTDIPGYAQRYGMPVATQALAQHVARIHRRATLTLAPSSSAIAELSDAGVDRLRHWARGVDAERFHPGRRDEALRRRLAPDGEVIIGYVGRLAPEKQVEDLRAIAALPGTRLVIVGDGPSRPALERLLPGAAFLGFLGGDGLAEAVASFDLFVHPGENETFCQTVQEALASGVPTVAVGRGGPLDLVQNSRTGWLYRPGDLDDLRARVLDLVGDAGKRRAFSIAARESVANRSWARLGDELIGHYRDAIRMRRAGVDRRDTAPAQVADRPLRPRLVPNAAPGAVAGWTRYVAVGDSITEGLGDSSRQAPGQFRGWADRLAMLLAHQEGRTSPLLSANLAVRSRTVSDVLNRQIPRALELKADLVSVLVGGNDLARHGADPQALAASLATGIARVRESGAEVLLVTPFIPPWPMLRLLHERTAAMSRALRQVAVDTDSRLLDLSIDPDRLDERMWADDRVHLSSHGHRLLSYRAAETLGVPGVAELGALDRALHHDEADEPGCRISTPAWVWLHVRPWAGRRLRGRTAGDGLEPKRPLLLPVLPVDPSGHPAPAEP</sequence>
<dbReference type="EMBL" id="JBHSMG010000001">
    <property type="protein sequence ID" value="MFC5501349.1"/>
    <property type="molecule type" value="Genomic_DNA"/>
</dbReference>
<evidence type="ECO:0000256" key="4">
    <source>
        <dbReference type="SAM" id="MobiDB-lite"/>
    </source>
</evidence>
<evidence type="ECO:0000256" key="3">
    <source>
        <dbReference type="ARBA" id="ARBA00022679"/>
    </source>
</evidence>